<dbReference type="OrthoDB" id="1673646at2"/>
<keyword evidence="3" id="KW-1185">Reference proteome</keyword>
<dbReference type="SUPFAM" id="SSF141868">
    <property type="entry name" value="EAL domain-like"/>
    <property type="match status" value="1"/>
</dbReference>
<organism evidence="2 3">
    <name type="scientific">Hydrocarboniclastica marina</name>
    <dbReference type="NCBI Taxonomy" id="2259620"/>
    <lineage>
        <taxon>Bacteria</taxon>
        <taxon>Pseudomonadati</taxon>
        <taxon>Pseudomonadota</taxon>
        <taxon>Gammaproteobacteria</taxon>
        <taxon>Alteromonadales</taxon>
        <taxon>Alteromonadaceae</taxon>
        <taxon>Hydrocarboniclastica</taxon>
    </lineage>
</organism>
<evidence type="ECO:0000259" key="1">
    <source>
        <dbReference type="PROSITE" id="PS50883"/>
    </source>
</evidence>
<dbReference type="Gene3D" id="3.20.20.450">
    <property type="entry name" value="EAL domain"/>
    <property type="match status" value="1"/>
</dbReference>
<dbReference type="PROSITE" id="PS50883">
    <property type="entry name" value="EAL"/>
    <property type="match status" value="1"/>
</dbReference>
<sequence>MLKGVIGFALAFQCDVIAEGVETWQHGQHLIELGCEWGEGFYIARPIPAGELQGWVEGWRLTEFRRKFGAHAGRSEIGGEQTVC</sequence>
<dbReference type="AlphaFoldDB" id="A0A4P7XG39"/>
<gene>
    <name evidence="2" type="ORF">soil367_08460</name>
</gene>
<dbReference type="InterPro" id="IPR035919">
    <property type="entry name" value="EAL_sf"/>
</dbReference>
<evidence type="ECO:0000313" key="3">
    <source>
        <dbReference type="Proteomes" id="UP000298049"/>
    </source>
</evidence>
<protein>
    <submittedName>
        <fullName evidence="2">EAL domain-containing protein</fullName>
    </submittedName>
</protein>
<dbReference type="EMBL" id="CP031093">
    <property type="protein sequence ID" value="QCF25949.1"/>
    <property type="molecule type" value="Genomic_DNA"/>
</dbReference>
<feature type="domain" description="EAL" evidence="1">
    <location>
        <begin position="1"/>
        <end position="60"/>
    </location>
</feature>
<dbReference type="KEGG" id="hmi:soil367_08460"/>
<accession>A0A4P7XG39</accession>
<dbReference type="InterPro" id="IPR001633">
    <property type="entry name" value="EAL_dom"/>
</dbReference>
<dbReference type="Proteomes" id="UP000298049">
    <property type="component" value="Chromosome"/>
</dbReference>
<dbReference type="Pfam" id="PF00563">
    <property type="entry name" value="EAL"/>
    <property type="match status" value="1"/>
</dbReference>
<proteinExistence type="predicted"/>
<evidence type="ECO:0000313" key="2">
    <source>
        <dbReference type="EMBL" id="QCF25949.1"/>
    </source>
</evidence>
<name>A0A4P7XG39_9ALTE</name>
<reference evidence="2 3" key="1">
    <citation type="submission" date="2018-07" db="EMBL/GenBank/DDBJ databases">
        <title>Marsedoiliclastica nanhaica gen. nov. sp. nov., a novel marine hydrocarbonoclastic bacterium isolated from an in-situ enriched hydrocarbon-degrading consortium in deep-sea sediment.</title>
        <authorList>
            <person name="Dong C."/>
            <person name="Ma T."/>
            <person name="Liu R."/>
            <person name="Shao Z."/>
        </authorList>
    </citation>
    <scope>NUCLEOTIDE SEQUENCE [LARGE SCALE GENOMIC DNA]</scope>
    <source>
        <strain evidence="3">soil36-7</strain>
    </source>
</reference>